<organism evidence="1 2">
    <name type="scientific">Macrostomum lignano</name>
    <dbReference type="NCBI Taxonomy" id="282301"/>
    <lineage>
        <taxon>Eukaryota</taxon>
        <taxon>Metazoa</taxon>
        <taxon>Spiralia</taxon>
        <taxon>Lophotrochozoa</taxon>
        <taxon>Platyhelminthes</taxon>
        <taxon>Rhabditophora</taxon>
        <taxon>Macrostomorpha</taxon>
        <taxon>Macrostomida</taxon>
        <taxon>Macrostomidae</taxon>
        <taxon>Macrostomum</taxon>
    </lineage>
</organism>
<evidence type="ECO:0000313" key="2">
    <source>
        <dbReference type="WBParaSite" id="maker-uti_cns_0045776-snap-gene-0.8-mRNA-1"/>
    </source>
</evidence>
<dbReference type="Proteomes" id="UP000095280">
    <property type="component" value="Unplaced"/>
</dbReference>
<sequence>MAFKTTEQINAPTLTSVSAAPNAMLMPTAST</sequence>
<proteinExistence type="predicted"/>
<accession>A0A1I8J587</accession>
<dbReference type="WBParaSite" id="maker-uti_cns_0045776-snap-gene-0.8-mRNA-1">
    <property type="protein sequence ID" value="maker-uti_cns_0045776-snap-gene-0.8-mRNA-1"/>
    <property type="gene ID" value="maker-uti_cns_0045776-snap-gene-0.8"/>
</dbReference>
<name>A0A1I8J587_9PLAT</name>
<dbReference type="AlphaFoldDB" id="A0A1I8J587"/>
<keyword evidence="1" id="KW-1185">Reference proteome</keyword>
<evidence type="ECO:0000313" key="1">
    <source>
        <dbReference type="Proteomes" id="UP000095280"/>
    </source>
</evidence>
<protein>
    <submittedName>
        <fullName evidence="2">Orphan protein</fullName>
    </submittedName>
</protein>
<reference evidence="2" key="1">
    <citation type="submission" date="2016-11" db="UniProtKB">
        <authorList>
            <consortium name="WormBaseParasite"/>
        </authorList>
    </citation>
    <scope>IDENTIFICATION</scope>
</reference>